<feature type="region of interest" description="Disordered" evidence="1">
    <location>
        <begin position="353"/>
        <end position="457"/>
    </location>
</feature>
<name>A0A4S3JCG3_9EURO</name>
<feature type="compositionally biased region" description="Polar residues" evidence="1">
    <location>
        <begin position="32"/>
        <end position="42"/>
    </location>
</feature>
<proteinExistence type="predicted"/>
<reference evidence="2 3" key="1">
    <citation type="submission" date="2019-03" db="EMBL/GenBank/DDBJ databases">
        <title>The genome sequence of a newly discovered highly antifungal drug resistant Aspergillus species, Aspergillus tanneri NIH 1004.</title>
        <authorList>
            <person name="Mounaud S."/>
            <person name="Singh I."/>
            <person name="Joardar V."/>
            <person name="Pakala S."/>
            <person name="Pakala S."/>
            <person name="Venepally P."/>
            <person name="Hoover J."/>
            <person name="Nierman W."/>
            <person name="Chung J."/>
            <person name="Losada L."/>
        </authorList>
    </citation>
    <scope>NUCLEOTIDE SEQUENCE [LARGE SCALE GENOMIC DNA]</scope>
    <source>
        <strain evidence="2 3">NIH1004</strain>
    </source>
</reference>
<feature type="compositionally biased region" description="Basic and acidic residues" evidence="1">
    <location>
        <begin position="171"/>
        <end position="182"/>
    </location>
</feature>
<evidence type="ECO:0000313" key="3">
    <source>
        <dbReference type="Proteomes" id="UP000308092"/>
    </source>
</evidence>
<dbReference type="EMBL" id="SOSA01000364">
    <property type="protein sequence ID" value="THC92027.1"/>
    <property type="molecule type" value="Genomic_DNA"/>
</dbReference>
<dbReference type="STRING" id="1220188.A0A4S3JCG3"/>
<feature type="region of interest" description="Disordered" evidence="1">
    <location>
        <begin position="247"/>
        <end position="283"/>
    </location>
</feature>
<keyword evidence="3" id="KW-1185">Reference proteome</keyword>
<organism evidence="2 3">
    <name type="scientific">Aspergillus tanneri</name>
    <dbReference type="NCBI Taxonomy" id="1220188"/>
    <lineage>
        <taxon>Eukaryota</taxon>
        <taxon>Fungi</taxon>
        <taxon>Dikarya</taxon>
        <taxon>Ascomycota</taxon>
        <taxon>Pezizomycotina</taxon>
        <taxon>Eurotiomycetes</taxon>
        <taxon>Eurotiomycetidae</taxon>
        <taxon>Eurotiales</taxon>
        <taxon>Aspergillaceae</taxon>
        <taxon>Aspergillus</taxon>
        <taxon>Aspergillus subgen. Circumdati</taxon>
    </lineage>
</organism>
<evidence type="ECO:0000256" key="1">
    <source>
        <dbReference type="SAM" id="MobiDB-lite"/>
    </source>
</evidence>
<feature type="compositionally biased region" description="Polar residues" evidence="1">
    <location>
        <begin position="52"/>
        <end position="73"/>
    </location>
</feature>
<feature type="compositionally biased region" description="Polar residues" evidence="1">
    <location>
        <begin position="295"/>
        <end position="308"/>
    </location>
</feature>
<feature type="compositionally biased region" description="Low complexity" evidence="1">
    <location>
        <begin position="1"/>
        <end position="16"/>
    </location>
</feature>
<protein>
    <submittedName>
        <fullName evidence="2">Uncharacterized protein</fullName>
    </submittedName>
</protein>
<accession>A0A4S3JCG3</accession>
<feature type="region of interest" description="Disordered" evidence="1">
    <location>
        <begin position="155"/>
        <end position="211"/>
    </location>
</feature>
<comment type="caution">
    <text evidence="2">The sequence shown here is derived from an EMBL/GenBank/DDBJ whole genome shotgun (WGS) entry which is preliminary data.</text>
</comment>
<sequence>MSTAVASATAASLSSSHISHDRSPKNCPTLAPATSSNQSSATPPRPSVASRDGSSTKSSPSGRKQTTPSSQNGSIPPKVIVKKEPPSSPAMQTHSRPRPRKLDLSTSLPTSGGLSARPPGGPMTAREGVTMQSVGIACLSPGFQTHDPIMREQLQRSLSVRDQQRSIIESRLNKSAKDDGPDGAKPSESSFGVPKVVSSKRRPPGLSIVPPSAAQFANERVVQSAPLNQTFTGRHQAQPLTRHVVNQSPTLGSTSHIHHVPANQTNNRLPPLSDVFGSDALGSRDRDANRAQYYQGASGSNSSQTNNLPPMPSPRIPASATQTSNRPREYRSAEEAVQDLSGGREELLPRIVHYGGHQPPTPPSPHVANGPKPGATHPDPRPLTNAHAAPVSQPTIYHSEGTARRRPRSEYEQDNGSPPLGHGPEPHYRPNPALGSNANSAYGPLGAGRDSPETQRRKKEEFLGLCARAWDLFHS</sequence>
<evidence type="ECO:0000313" key="2">
    <source>
        <dbReference type="EMBL" id="THC92027.1"/>
    </source>
</evidence>
<feature type="compositionally biased region" description="Low complexity" evidence="1">
    <location>
        <begin position="104"/>
        <end position="115"/>
    </location>
</feature>
<feature type="region of interest" description="Disordered" evidence="1">
    <location>
        <begin position="1"/>
        <end position="129"/>
    </location>
</feature>
<dbReference type="AlphaFoldDB" id="A0A4S3JCG3"/>
<dbReference type="Proteomes" id="UP000308092">
    <property type="component" value="Unassembled WGS sequence"/>
</dbReference>
<dbReference type="VEuPathDB" id="FungiDB:EYZ11_008494"/>
<feature type="compositionally biased region" description="Polar residues" evidence="1">
    <location>
        <begin position="155"/>
        <end position="167"/>
    </location>
</feature>
<feature type="region of interest" description="Disordered" evidence="1">
    <location>
        <begin position="295"/>
        <end position="340"/>
    </location>
</feature>
<gene>
    <name evidence="2" type="ORF">EYZ11_008494</name>
</gene>